<name>Q01Q97_SOLUE</name>
<reference evidence="1" key="1">
    <citation type="submission" date="2006-10" db="EMBL/GenBank/DDBJ databases">
        <title>Complete sequence of Solibacter usitatus Ellin6076.</title>
        <authorList>
            <consortium name="US DOE Joint Genome Institute"/>
            <person name="Copeland A."/>
            <person name="Lucas S."/>
            <person name="Lapidus A."/>
            <person name="Barry K."/>
            <person name="Detter J.C."/>
            <person name="Glavina del Rio T."/>
            <person name="Hammon N."/>
            <person name="Israni S."/>
            <person name="Dalin E."/>
            <person name="Tice H."/>
            <person name="Pitluck S."/>
            <person name="Thompson L.S."/>
            <person name="Brettin T."/>
            <person name="Bruce D."/>
            <person name="Han C."/>
            <person name="Tapia R."/>
            <person name="Gilna P."/>
            <person name="Schmutz J."/>
            <person name="Larimer F."/>
            <person name="Land M."/>
            <person name="Hauser L."/>
            <person name="Kyrpides N."/>
            <person name="Mikhailova N."/>
            <person name="Janssen P.H."/>
            <person name="Kuske C.R."/>
            <person name="Richardson P."/>
        </authorList>
    </citation>
    <scope>NUCLEOTIDE SEQUENCE</scope>
    <source>
        <strain evidence="1">Ellin6076</strain>
    </source>
</reference>
<dbReference type="STRING" id="234267.Acid_7262"/>
<gene>
    <name evidence="1" type="ordered locus">Acid_7262</name>
</gene>
<organism evidence="1">
    <name type="scientific">Solibacter usitatus (strain Ellin6076)</name>
    <dbReference type="NCBI Taxonomy" id="234267"/>
    <lineage>
        <taxon>Bacteria</taxon>
        <taxon>Pseudomonadati</taxon>
        <taxon>Acidobacteriota</taxon>
        <taxon>Terriglobia</taxon>
        <taxon>Bryobacterales</taxon>
        <taxon>Solibacteraceae</taxon>
        <taxon>Candidatus Solibacter</taxon>
    </lineage>
</organism>
<dbReference type="Gene3D" id="3.40.50.10690">
    <property type="entry name" value="putative lor/sdh protein like domains"/>
    <property type="match status" value="1"/>
</dbReference>
<dbReference type="InParanoid" id="Q01Q97"/>
<accession>Q01Q97</accession>
<proteinExistence type="predicted"/>
<dbReference type="eggNOG" id="COG1899">
    <property type="taxonomic scope" value="Bacteria"/>
</dbReference>
<evidence type="ECO:0008006" key="2">
    <source>
        <dbReference type="Google" id="ProtNLM"/>
    </source>
</evidence>
<dbReference type="HOGENOM" id="CLU_879292_0_0_0"/>
<dbReference type="OrthoDB" id="9780825at2"/>
<dbReference type="AlphaFoldDB" id="Q01Q97"/>
<evidence type="ECO:0000313" key="1">
    <source>
        <dbReference type="EMBL" id="ABJ88173.1"/>
    </source>
</evidence>
<protein>
    <recommendedName>
        <fullName evidence="2">Deoxyhypusine synthase</fullName>
    </recommendedName>
</protein>
<dbReference type="KEGG" id="sus:Acid_7262"/>
<dbReference type="EMBL" id="CP000473">
    <property type="protein sequence ID" value="ABJ88173.1"/>
    <property type="molecule type" value="Genomic_DNA"/>
</dbReference>
<sequence length="320" mass="33582">MSKYRVQPLDFTGLKTVGLRERGGKVKAADSAAAYQPGSGVKGLLDSLPHLLAADSFRAVVDAIADARTRRRAILWGMGGHVIKCGLAPVLLDLMRRGYATGFALNGSAAIHDFEIALAGHTSEDVEAVLPDGRFGAAEETGREMNASIAGAARDGIGIGEALGRDLNARCAELAAPEHSLLLGAWQNGTPVTVHVAIGTDTPHTHPAADPAAIGAATHHDFRLFCALTAELNEGGMYLNVGSAVLLPEVFLKAVSAVRNLGHPLGGFTTANFDFLQHYRPRVNVVERPHAASGGKGYAITGHHELMIPLLAAALIEKHP</sequence>